<dbReference type="InterPro" id="IPR015406">
    <property type="entry name" value="GpJ_CSF"/>
</dbReference>
<sequence length="282" mass="30600">MSNQEVNPYATINNLYLLYGKKCVELEAYTNTIKLLNQEITIQRQSGRDARLVDYTTGSILKEETLDKDSNQLFYLMQEAFDAFSLATNEDGAVFTSPEAILAAITGKVDVEHLVSNLNKPIGYWDQIYSHDAIYEFNEDGTSVYDHGVLADEEARLKLAEDRIDAIVTDTEGHTAQLALMAQEFYVKLDGNGNVAGFGLYNGETSAFIVNVDTFAIIKADGSGDVQYPFVVDAESELVAIDGNLLVTGSITAAKMAADSIEAASIKAGEIVADHISVGAVT</sequence>
<dbReference type="InterPro" id="IPR005604">
    <property type="entry name" value="Phage_T7_tail_fibre-like_N"/>
</dbReference>
<dbReference type="AlphaFoldDB" id="X1C0G5"/>
<protein>
    <submittedName>
        <fullName evidence="3">Uncharacterized protein</fullName>
    </submittedName>
</protein>
<evidence type="ECO:0000313" key="3">
    <source>
        <dbReference type="EMBL" id="GAH00752.1"/>
    </source>
</evidence>
<accession>X1C0G5</accession>
<evidence type="ECO:0000259" key="1">
    <source>
        <dbReference type="Pfam" id="PF03906"/>
    </source>
</evidence>
<feature type="domain" description="Bacteriophage T7 tail fibre protein-like N-terminal" evidence="1">
    <location>
        <begin position="40"/>
        <end position="93"/>
    </location>
</feature>
<dbReference type="Pfam" id="PF03906">
    <property type="entry name" value="Phage_T7_tail"/>
    <property type="match status" value="1"/>
</dbReference>
<proteinExistence type="predicted"/>
<feature type="domain" description="Tip attachment protein J central straight fiber" evidence="2">
    <location>
        <begin position="187"/>
        <end position="269"/>
    </location>
</feature>
<comment type="caution">
    <text evidence="3">The sequence shown here is derived from an EMBL/GenBank/DDBJ whole genome shotgun (WGS) entry which is preliminary data.</text>
</comment>
<gene>
    <name evidence="3" type="ORF">S01H4_37502</name>
</gene>
<dbReference type="Pfam" id="PF09327">
    <property type="entry name" value="Phage_Tail_Tip"/>
    <property type="match status" value="1"/>
</dbReference>
<name>X1C0G5_9ZZZZ</name>
<evidence type="ECO:0000259" key="2">
    <source>
        <dbReference type="Pfam" id="PF09327"/>
    </source>
</evidence>
<feature type="non-terminal residue" evidence="3">
    <location>
        <position position="282"/>
    </location>
</feature>
<reference evidence="3" key="1">
    <citation type="journal article" date="2014" name="Front. Microbiol.">
        <title>High frequency of phylogenetically diverse reductive dehalogenase-homologous genes in deep subseafloor sedimentary metagenomes.</title>
        <authorList>
            <person name="Kawai M."/>
            <person name="Futagami T."/>
            <person name="Toyoda A."/>
            <person name="Takaki Y."/>
            <person name="Nishi S."/>
            <person name="Hori S."/>
            <person name="Arai W."/>
            <person name="Tsubouchi T."/>
            <person name="Morono Y."/>
            <person name="Uchiyama I."/>
            <person name="Ito T."/>
            <person name="Fujiyama A."/>
            <person name="Inagaki F."/>
            <person name="Takami H."/>
        </authorList>
    </citation>
    <scope>NUCLEOTIDE SEQUENCE</scope>
    <source>
        <strain evidence="3">Expedition CK06-06</strain>
    </source>
</reference>
<dbReference type="EMBL" id="BART01020154">
    <property type="protein sequence ID" value="GAH00752.1"/>
    <property type="molecule type" value="Genomic_DNA"/>
</dbReference>
<organism evidence="3">
    <name type="scientific">marine sediment metagenome</name>
    <dbReference type="NCBI Taxonomy" id="412755"/>
    <lineage>
        <taxon>unclassified sequences</taxon>
        <taxon>metagenomes</taxon>
        <taxon>ecological metagenomes</taxon>
    </lineage>
</organism>